<gene>
    <name evidence="1" type="ORF">H103_01965</name>
</gene>
<dbReference type="AlphaFoldDB" id="A0A022WAH3"/>
<evidence type="ECO:0000313" key="1">
    <source>
        <dbReference type="EMBL" id="EZF55430.1"/>
    </source>
</evidence>
<organism evidence="1">
    <name type="scientific">Trichophyton rubrum CBS 288.86</name>
    <dbReference type="NCBI Taxonomy" id="1215330"/>
    <lineage>
        <taxon>Eukaryota</taxon>
        <taxon>Fungi</taxon>
        <taxon>Dikarya</taxon>
        <taxon>Ascomycota</taxon>
        <taxon>Pezizomycotina</taxon>
        <taxon>Eurotiomycetes</taxon>
        <taxon>Eurotiomycetidae</taxon>
        <taxon>Onygenales</taxon>
        <taxon>Arthrodermataceae</taxon>
        <taxon>Trichophyton</taxon>
    </lineage>
</organism>
<dbReference type="EMBL" id="KK207750">
    <property type="protein sequence ID" value="EZF55430.1"/>
    <property type="molecule type" value="Genomic_DNA"/>
</dbReference>
<name>A0A022WAH3_TRIRU</name>
<dbReference type="Proteomes" id="UP000023758">
    <property type="component" value="Unassembled WGS sequence"/>
</dbReference>
<protein>
    <submittedName>
        <fullName evidence="1">Uncharacterized protein</fullName>
    </submittedName>
</protein>
<reference evidence="1" key="1">
    <citation type="submission" date="2014-02" db="EMBL/GenBank/DDBJ databases">
        <title>The Genome Sequence of Trichophyton rubrum (morphotype fischeri) CBS 288.86.</title>
        <authorList>
            <consortium name="The Broad Institute Genomics Platform"/>
            <person name="Cuomo C.A."/>
            <person name="White T.C."/>
            <person name="Graser Y."/>
            <person name="Martinez-Rossi N."/>
            <person name="Heitman J."/>
            <person name="Young S.K."/>
            <person name="Zeng Q."/>
            <person name="Gargeya S."/>
            <person name="Abouelleil A."/>
            <person name="Alvarado L."/>
            <person name="Chapman S.B."/>
            <person name="Gainer-Dewar J."/>
            <person name="Goldberg J."/>
            <person name="Griggs A."/>
            <person name="Gujja S."/>
            <person name="Hansen M."/>
            <person name="Howarth C."/>
            <person name="Imamovic A."/>
            <person name="Larimer J."/>
            <person name="Martinez D."/>
            <person name="Murphy C."/>
            <person name="Pearson M.D."/>
            <person name="Persinoti G."/>
            <person name="Poon T."/>
            <person name="Priest M."/>
            <person name="Roberts A.D."/>
            <person name="Saif S."/>
            <person name="Shea T.D."/>
            <person name="Sykes S.N."/>
            <person name="Wortman J."/>
            <person name="Nusbaum C."/>
            <person name="Birren B."/>
        </authorList>
    </citation>
    <scope>NUCLEOTIDE SEQUENCE [LARGE SCALE GENOMIC DNA]</scope>
    <source>
        <strain evidence="1">CBS 288.86</strain>
    </source>
</reference>
<sequence>MDQDQLSSRAASYTLDLAHHHHITQPCPAWVGLPRFETPAQPRSPAVVRSGRPGVGGVPLAAASCNSSTALAHTTHTTHEHTITHHTYPYTPTLTPNSTTLTCWALLPLLRLALPSVLVLHYYIQYRAK</sequence>
<accession>A0A022WAH3</accession>
<dbReference type="HOGENOM" id="CLU_1950353_0_0_1"/>
<proteinExistence type="predicted"/>